<dbReference type="GO" id="GO:0016747">
    <property type="term" value="F:acyltransferase activity, transferring groups other than amino-acyl groups"/>
    <property type="evidence" value="ECO:0007669"/>
    <property type="project" value="InterPro"/>
</dbReference>
<dbReference type="STRING" id="1280837.A0A316VIF1"/>
<dbReference type="SUPFAM" id="SSF55729">
    <property type="entry name" value="Acyl-CoA N-acyltransferases (Nat)"/>
    <property type="match status" value="1"/>
</dbReference>
<dbReference type="CDD" id="cd04301">
    <property type="entry name" value="NAT_SF"/>
    <property type="match status" value="1"/>
</dbReference>
<dbReference type="PANTHER" id="PTHR43233">
    <property type="entry name" value="FAMILY N-ACETYLTRANSFERASE, PUTATIVE (AFU_ORTHOLOGUE AFUA_6G03350)-RELATED"/>
    <property type="match status" value="1"/>
</dbReference>
<dbReference type="EMBL" id="KZ819603">
    <property type="protein sequence ID" value="PWN35285.1"/>
    <property type="molecule type" value="Genomic_DNA"/>
</dbReference>
<feature type="region of interest" description="Disordered" evidence="1">
    <location>
        <begin position="1"/>
        <end position="44"/>
    </location>
</feature>
<dbReference type="InterPro" id="IPR053144">
    <property type="entry name" value="Acetyltransferase_Butenolide"/>
</dbReference>
<feature type="domain" description="N-acetyltransferase" evidence="2">
    <location>
        <begin position="9"/>
        <end position="149"/>
    </location>
</feature>
<dbReference type="OrthoDB" id="2744543at2759"/>
<keyword evidence="4" id="KW-1185">Reference proteome</keyword>
<keyword evidence="3" id="KW-0808">Transferase</keyword>
<dbReference type="RefSeq" id="XP_025355587.1">
    <property type="nucleotide sequence ID" value="XM_025501712.1"/>
</dbReference>
<reference evidence="3 4" key="1">
    <citation type="journal article" date="2018" name="Mol. Biol. Evol.">
        <title>Broad Genomic Sampling Reveals a Smut Pathogenic Ancestry of the Fungal Clade Ustilaginomycotina.</title>
        <authorList>
            <person name="Kijpornyongpan T."/>
            <person name="Mondo S.J."/>
            <person name="Barry K."/>
            <person name="Sandor L."/>
            <person name="Lee J."/>
            <person name="Lipzen A."/>
            <person name="Pangilinan J."/>
            <person name="LaButti K."/>
            <person name="Hainaut M."/>
            <person name="Henrissat B."/>
            <person name="Grigoriev I.V."/>
            <person name="Spatafora J.W."/>
            <person name="Aime M.C."/>
        </authorList>
    </citation>
    <scope>NUCLEOTIDE SEQUENCE [LARGE SCALE GENOMIC DNA]</scope>
    <source>
        <strain evidence="3 4">MCA 3882</strain>
    </source>
</reference>
<evidence type="ECO:0000259" key="2">
    <source>
        <dbReference type="PROSITE" id="PS51186"/>
    </source>
</evidence>
<dbReference type="Pfam" id="PF13508">
    <property type="entry name" value="Acetyltransf_7"/>
    <property type="match status" value="1"/>
</dbReference>
<dbReference type="AlphaFoldDB" id="A0A316VIF1"/>
<proteinExistence type="predicted"/>
<dbReference type="InterPro" id="IPR000182">
    <property type="entry name" value="GNAT_dom"/>
</dbReference>
<feature type="compositionally biased region" description="Basic and acidic residues" evidence="1">
    <location>
        <begin position="12"/>
        <end position="24"/>
    </location>
</feature>
<dbReference type="Gene3D" id="3.40.630.30">
    <property type="match status" value="1"/>
</dbReference>
<dbReference type="GeneID" id="37023493"/>
<dbReference type="UniPathway" id="UPA00113">
    <property type="reaction ID" value="UER00529"/>
</dbReference>
<dbReference type="InterPro" id="IPR016181">
    <property type="entry name" value="Acyl_CoA_acyltransferase"/>
</dbReference>
<name>A0A316VIF1_9BASI</name>
<dbReference type="PROSITE" id="PS51186">
    <property type="entry name" value="GNAT"/>
    <property type="match status" value="1"/>
</dbReference>
<protein>
    <submittedName>
        <fullName evidence="3">Putative acetyltransferase</fullName>
    </submittedName>
</protein>
<dbReference type="Proteomes" id="UP000245771">
    <property type="component" value="Unassembled WGS sequence"/>
</dbReference>
<accession>A0A316VIF1</accession>
<dbReference type="InParanoid" id="A0A316VIF1"/>
<evidence type="ECO:0000313" key="4">
    <source>
        <dbReference type="Proteomes" id="UP000245771"/>
    </source>
</evidence>
<evidence type="ECO:0000313" key="3">
    <source>
        <dbReference type="EMBL" id="PWN35285.1"/>
    </source>
</evidence>
<evidence type="ECO:0000256" key="1">
    <source>
        <dbReference type="SAM" id="MobiDB-lite"/>
    </source>
</evidence>
<dbReference type="PANTHER" id="PTHR43233:SF1">
    <property type="entry name" value="FAMILY N-ACETYLTRANSFERASE, PUTATIVE (AFU_ORTHOLOGUE AFUA_6G03350)-RELATED"/>
    <property type="match status" value="1"/>
</dbReference>
<organism evidence="3 4">
    <name type="scientific">Meira miltonrushii</name>
    <dbReference type="NCBI Taxonomy" id="1280837"/>
    <lineage>
        <taxon>Eukaryota</taxon>
        <taxon>Fungi</taxon>
        <taxon>Dikarya</taxon>
        <taxon>Basidiomycota</taxon>
        <taxon>Ustilaginomycotina</taxon>
        <taxon>Exobasidiomycetes</taxon>
        <taxon>Exobasidiales</taxon>
        <taxon>Brachybasidiaceae</taxon>
        <taxon>Meira</taxon>
    </lineage>
</organism>
<sequence length="153" mass="17216">MSKQSIDDEYILEEKVPSPEEHFNLRKQAGLTPPPRPDNETSLKNTWFGVTIRTKQNGEAVSMGRIIGDGAIFCVVVDICTLPHHQRKGLGSKIMRALVEHTDKHAPNAQLSLLADPPGKVLYNRMGFVENKLETPMVRSTFFKAYARGQREE</sequence>
<dbReference type="GO" id="GO:0006048">
    <property type="term" value="P:UDP-N-acetylglucosamine biosynthetic process"/>
    <property type="evidence" value="ECO:0007669"/>
    <property type="project" value="UniProtKB-UniPathway"/>
</dbReference>
<gene>
    <name evidence="3" type="ORF">FA14DRAFT_189271</name>
</gene>